<sequence length="60" mass="6456">MAGYGEEKLSTVLVTGTVVCEACHSDSQLRAWPISGSGLRAEARPSTKFNVTIRNSMEVN</sequence>
<dbReference type="OrthoDB" id="987884at2759"/>
<accession>A0A1R3I382</accession>
<protein>
    <submittedName>
        <fullName evidence="1">Uncharacterized protein</fullName>
    </submittedName>
</protein>
<comment type="caution">
    <text evidence="1">The sequence shown here is derived from an EMBL/GenBank/DDBJ whole genome shotgun (WGS) entry which is preliminary data.</text>
</comment>
<name>A0A1R3I382_COCAP</name>
<evidence type="ECO:0000313" key="2">
    <source>
        <dbReference type="Proteomes" id="UP000188268"/>
    </source>
</evidence>
<proteinExistence type="predicted"/>
<reference evidence="1 2" key="1">
    <citation type="submission" date="2013-09" db="EMBL/GenBank/DDBJ databases">
        <title>Corchorus capsularis genome sequencing.</title>
        <authorList>
            <person name="Alam M."/>
            <person name="Haque M.S."/>
            <person name="Islam M.S."/>
            <person name="Emdad E.M."/>
            <person name="Islam M.M."/>
            <person name="Ahmed B."/>
            <person name="Halim A."/>
            <person name="Hossen Q.M.M."/>
            <person name="Hossain M.Z."/>
            <person name="Ahmed R."/>
            <person name="Khan M.M."/>
            <person name="Islam R."/>
            <person name="Rashid M.M."/>
            <person name="Khan S.A."/>
            <person name="Rahman M.S."/>
            <person name="Alam M."/>
        </authorList>
    </citation>
    <scope>NUCLEOTIDE SEQUENCE [LARGE SCALE GENOMIC DNA]</scope>
    <source>
        <strain evidence="2">cv. CVL-1</strain>
        <tissue evidence="1">Whole seedling</tissue>
    </source>
</reference>
<organism evidence="1 2">
    <name type="scientific">Corchorus capsularis</name>
    <name type="common">Jute</name>
    <dbReference type="NCBI Taxonomy" id="210143"/>
    <lineage>
        <taxon>Eukaryota</taxon>
        <taxon>Viridiplantae</taxon>
        <taxon>Streptophyta</taxon>
        <taxon>Embryophyta</taxon>
        <taxon>Tracheophyta</taxon>
        <taxon>Spermatophyta</taxon>
        <taxon>Magnoliopsida</taxon>
        <taxon>eudicotyledons</taxon>
        <taxon>Gunneridae</taxon>
        <taxon>Pentapetalae</taxon>
        <taxon>rosids</taxon>
        <taxon>malvids</taxon>
        <taxon>Malvales</taxon>
        <taxon>Malvaceae</taxon>
        <taxon>Grewioideae</taxon>
        <taxon>Apeibeae</taxon>
        <taxon>Corchorus</taxon>
    </lineage>
</organism>
<dbReference type="Proteomes" id="UP000188268">
    <property type="component" value="Unassembled WGS sequence"/>
</dbReference>
<dbReference type="AlphaFoldDB" id="A0A1R3I382"/>
<keyword evidence="2" id="KW-1185">Reference proteome</keyword>
<evidence type="ECO:0000313" key="1">
    <source>
        <dbReference type="EMBL" id="OMO76961.1"/>
    </source>
</evidence>
<dbReference type="Gramene" id="OMO76961">
    <property type="protein sequence ID" value="OMO76961"/>
    <property type="gene ID" value="CCACVL1_15254"/>
</dbReference>
<dbReference type="EMBL" id="AWWV01010836">
    <property type="protein sequence ID" value="OMO76961.1"/>
    <property type="molecule type" value="Genomic_DNA"/>
</dbReference>
<gene>
    <name evidence="1" type="ORF">CCACVL1_15254</name>
</gene>